<dbReference type="EMBL" id="SJPJ01000001">
    <property type="protein sequence ID" value="TWT79528.1"/>
    <property type="molecule type" value="Genomic_DNA"/>
</dbReference>
<dbReference type="AlphaFoldDB" id="A0A5C5YWW1"/>
<name>A0A5C5YWW1_9BACT</name>
<protein>
    <submittedName>
        <fullName evidence="2">Uncharacterized protein</fullName>
    </submittedName>
</protein>
<feature type="compositionally biased region" description="Polar residues" evidence="1">
    <location>
        <begin position="175"/>
        <end position="195"/>
    </location>
</feature>
<dbReference type="Proteomes" id="UP000315010">
    <property type="component" value="Unassembled WGS sequence"/>
</dbReference>
<keyword evidence="3" id="KW-1185">Reference proteome</keyword>
<sequence>MTEVCTAYQHMIRNANSWPVAGSDQEGKKWQIAGLSCQCKKGRRLSRARTPMFAVVAREWKRWNCDVKTNAQPAMEVAQVEYMTESASAWIGKCISQQQFQERSRAASRVGTAFTLFSRVTSRISGDGRKTCKHTKTRATRPPLHAMVIRNCRVRQVAALSSQSRLRSSVLQDHPLQSPTKAPSSFQSQYAKSRV</sequence>
<evidence type="ECO:0000313" key="2">
    <source>
        <dbReference type="EMBL" id="TWT79528.1"/>
    </source>
</evidence>
<gene>
    <name evidence="2" type="ORF">CA13_09320</name>
</gene>
<evidence type="ECO:0000313" key="3">
    <source>
        <dbReference type="Proteomes" id="UP000315010"/>
    </source>
</evidence>
<feature type="region of interest" description="Disordered" evidence="1">
    <location>
        <begin position="168"/>
        <end position="195"/>
    </location>
</feature>
<comment type="caution">
    <text evidence="2">The sequence shown here is derived from an EMBL/GenBank/DDBJ whole genome shotgun (WGS) entry which is preliminary data.</text>
</comment>
<accession>A0A5C5YWW1</accession>
<organism evidence="2 3">
    <name type="scientific">Novipirellula herctigrandis</name>
    <dbReference type="NCBI Taxonomy" id="2527986"/>
    <lineage>
        <taxon>Bacteria</taxon>
        <taxon>Pseudomonadati</taxon>
        <taxon>Planctomycetota</taxon>
        <taxon>Planctomycetia</taxon>
        <taxon>Pirellulales</taxon>
        <taxon>Pirellulaceae</taxon>
        <taxon>Novipirellula</taxon>
    </lineage>
</organism>
<reference evidence="2 3" key="1">
    <citation type="submission" date="2019-02" db="EMBL/GenBank/DDBJ databases">
        <title>Deep-cultivation of Planctomycetes and their phenomic and genomic characterization uncovers novel biology.</title>
        <authorList>
            <person name="Wiegand S."/>
            <person name="Jogler M."/>
            <person name="Boedeker C."/>
            <person name="Pinto D."/>
            <person name="Vollmers J."/>
            <person name="Rivas-Marin E."/>
            <person name="Kohn T."/>
            <person name="Peeters S.H."/>
            <person name="Heuer A."/>
            <person name="Rast P."/>
            <person name="Oberbeckmann S."/>
            <person name="Bunk B."/>
            <person name="Jeske O."/>
            <person name="Meyerdierks A."/>
            <person name="Storesund J.E."/>
            <person name="Kallscheuer N."/>
            <person name="Luecker S."/>
            <person name="Lage O.M."/>
            <person name="Pohl T."/>
            <person name="Merkel B.J."/>
            <person name="Hornburger P."/>
            <person name="Mueller R.-W."/>
            <person name="Bruemmer F."/>
            <person name="Labrenz M."/>
            <person name="Spormann A.M."/>
            <person name="Op Den Camp H."/>
            <person name="Overmann J."/>
            <person name="Amann R."/>
            <person name="Jetten M.S.M."/>
            <person name="Mascher T."/>
            <person name="Medema M.H."/>
            <person name="Devos D.P."/>
            <person name="Kaster A.-K."/>
            <person name="Ovreas L."/>
            <person name="Rohde M."/>
            <person name="Galperin M.Y."/>
            <person name="Jogler C."/>
        </authorList>
    </citation>
    <scope>NUCLEOTIDE SEQUENCE [LARGE SCALE GENOMIC DNA]</scope>
    <source>
        <strain evidence="2 3">CA13</strain>
    </source>
</reference>
<evidence type="ECO:0000256" key="1">
    <source>
        <dbReference type="SAM" id="MobiDB-lite"/>
    </source>
</evidence>
<proteinExistence type="predicted"/>